<dbReference type="GO" id="GO:0005829">
    <property type="term" value="C:cytosol"/>
    <property type="evidence" value="ECO:0007669"/>
    <property type="project" value="TreeGrafter"/>
</dbReference>
<dbReference type="CDD" id="cd07067">
    <property type="entry name" value="HP_PGM_like"/>
    <property type="match status" value="1"/>
</dbReference>
<keyword evidence="1" id="KW-0378">Hydrolase</keyword>
<protein>
    <recommendedName>
        <fullName evidence="6">Phosphoglycerate mutase-like protein</fullName>
    </recommendedName>
</protein>
<dbReference type="Pfam" id="PF00300">
    <property type="entry name" value="His_Phos_1"/>
    <property type="match status" value="1"/>
</dbReference>
<dbReference type="PROSITE" id="PS00175">
    <property type="entry name" value="PG_MUTASE"/>
    <property type="match status" value="1"/>
</dbReference>
<dbReference type="InterPro" id="IPR013078">
    <property type="entry name" value="His_Pase_superF_clade-1"/>
</dbReference>
<dbReference type="InParanoid" id="A0A369JLL7"/>
<evidence type="ECO:0000256" key="3">
    <source>
        <dbReference type="PIRSR" id="PIRSR613078-2"/>
    </source>
</evidence>
<dbReference type="AlphaFoldDB" id="A0A369JLL7"/>
<evidence type="ECO:0008006" key="6">
    <source>
        <dbReference type="Google" id="ProtNLM"/>
    </source>
</evidence>
<dbReference type="Gene3D" id="3.40.50.1240">
    <property type="entry name" value="Phosphoglycerate mutase-like"/>
    <property type="match status" value="1"/>
</dbReference>
<gene>
    <name evidence="4" type="ORF">Hypma_011841</name>
</gene>
<dbReference type="Proteomes" id="UP000076154">
    <property type="component" value="Unassembled WGS sequence"/>
</dbReference>
<feature type="active site" description="Tele-phosphohistidine intermediate" evidence="2">
    <location>
        <position position="12"/>
    </location>
</feature>
<accession>A0A369JLL7</accession>
<dbReference type="InterPro" id="IPR051695">
    <property type="entry name" value="Phosphoglycerate_Mutase"/>
</dbReference>
<proteinExistence type="predicted"/>
<name>A0A369JLL7_HYPMA</name>
<comment type="caution">
    <text evidence="4">The sequence shown here is derived from an EMBL/GenBank/DDBJ whole genome shotgun (WGS) entry which is preliminary data.</text>
</comment>
<dbReference type="GO" id="GO:0045820">
    <property type="term" value="P:negative regulation of glycolytic process"/>
    <property type="evidence" value="ECO:0007669"/>
    <property type="project" value="TreeGrafter"/>
</dbReference>
<evidence type="ECO:0000313" key="4">
    <source>
        <dbReference type="EMBL" id="RDB21457.1"/>
    </source>
</evidence>
<dbReference type="PANTHER" id="PTHR46517:SF1">
    <property type="entry name" value="FRUCTOSE-2,6-BISPHOSPHATASE TIGAR"/>
    <property type="match status" value="1"/>
</dbReference>
<dbReference type="FunCoup" id="A0A369JLL7">
    <property type="interactions" value="296"/>
</dbReference>
<evidence type="ECO:0000256" key="1">
    <source>
        <dbReference type="ARBA" id="ARBA00022801"/>
    </source>
</evidence>
<evidence type="ECO:0000313" key="5">
    <source>
        <dbReference type="Proteomes" id="UP000076154"/>
    </source>
</evidence>
<dbReference type="STRING" id="39966.A0A369JLL7"/>
<reference evidence="4" key="1">
    <citation type="submission" date="2018-04" db="EMBL/GenBank/DDBJ databases">
        <title>Whole genome sequencing of Hypsizygus marmoreus.</title>
        <authorList>
            <person name="Choi I.-G."/>
            <person name="Min B."/>
            <person name="Kim J.-G."/>
            <person name="Kim S."/>
            <person name="Oh Y.-L."/>
            <person name="Kong W.-S."/>
            <person name="Park H."/>
            <person name="Jeong J."/>
            <person name="Song E.-S."/>
        </authorList>
    </citation>
    <scope>NUCLEOTIDE SEQUENCE [LARGE SCALE GENOMIC DNA]</scope>
    <source>
        <strain evidence="4">51987-8</strain>
    </source>
</reference>
<dbReference type="PANTHER" id="PTHR46517">
    <property type="entry name" value="FRUCTOSE-2,6-BISPHOSPHATASE TIGAR"/>
    <property type="match status" value="1"/>
</dbReference>
<dbReference type="InterPro" id="IPR001345">
    <property type="entry name" value="PG/BPGM_mutase_AS"/>
</dbReference>
<dbReference type="SUPFAM" id="SSF53254">
    <property type="entry name" value="Phosphoglycerate mutase-like"/>
    <property type="match status" value="1"/>
</dbReference>
<dbReference type="InterPro" id="IPR029033">
    <property type="entry name" value="His_PPase_superfam"/>
</dbReference>
<evidence type="ECO:0000256" key="2">
    <source>
        <dbReference type="PIRSR" id="PIRSR613078-1"/>
    </source>
</evidence>
<dbReference type="EMBL" id="LUEZ02000055">
    <property type="protein sequence ID" value="RDB21457.1"/>
    <property type="molecule type" value="Genomic_DNA"/>
</dbReference>
<sequence>MSLLARVYIVRHGETNENRNGIIQGQLDTSLNGLGLEQARLVGEALRSVPFDIAFCSDLSRAVKTAEAILTHHPTVVTLHKQQELRERHMGEMQGKTTETKLQAGAGGRTIESGPFFAARAESWWMKYILDGTTSLPQRDNPYHILVTTHGGFIGTLVRSLIGNGKAGCAEGVAIRRCFNTSVTIIEVTRGRKGIITQWGDISHLKGLAEEKVENNVDEAEVDSADTAH</sequence>
<dbReference type="OrthoDB" id="354304at2759"/>
<dbReference type="GO" id="GO:0043456">
    <property type="term" value="P:regulation of pentose-phosphate shunt"/>
    <property type="evidence" value="ECO:0007669"/>
    <property type="project" value="TreeGrafter"/>
</dbReference>
<keyword evidence="5" id="KW-1185">Reference proteome</keyword>
<feature type="binding site" evidence="3">
    <location>
        <position position="61"/>
    </location>
    <ligand>
        <name>substrate</name>
    </ligand>
</feature>
<dbReference type="GO" id="GO:0004331">
    <property type="term" value="F:fructose-2,6-bisphosphate 2-phosphatase activity"/>
    <property type="evidence" value="ECO:0007669"/>
    <property type="project" value="TreeGrafter"/>
</dbReference>
<organism evidence="4 5">
    <name type="scientific">Hypsizygus marmoreus</name>
    <name type="common">White beech mushroom</name>
    <name type="synonym">Agaricus marmoreus</name>
    <dbReference type="NCBI Taxonomy" id="39966"/>
    <lineage>
        <taxon>Eukaryota</taxon>
        <taxon>Fungi</taxon>
        <taxon>Dikarya</taxon>
        <taxon>Basidiomycota</taxon>
        <taxon>Agaricomycotina</taxon>
        <taxon>Agaricomycetes</taxon>
        <taxon>Agaricomycetidae</taxon>
        <taxon>Agaricales</taxon>
        <taxon>Tricholomatineae</taxon>
        <taxon>Lyophyllaceae</taxon>
        <taxon>Hypsizygus</taxon>
    </lineage>
</organism>
<feature type="binding site" evidence="3">
    <location>
        <begin position="11"/>
        <end position="18"/>
    </location>
    <ligand>
        <name>substrate</name>
    </ligand>
</feature>
<dbReference type="SMART" id="SM00855">
    <property type="entry name" value="PGAM"/>
    <property type="match status" value="1"/>
</dbReference>
<feature type="active site" description="Proton donor/acceptor" evidence="2">
    <location>
        <position position="87"/>
    </location>
</feature>